<evidence type="ECO:0000313" key="2">
    <source>
        <dbReference type="EMBL" id="PPQ68908.1"/>
    </source>
</evidence>
<dbReference type="CDD" id="cd21037">
    <property type="entry name" value="MLKL_NTD"/>
    <property type="match status" value="1"/>
</dbReference>
<dbReference type="PANTHER" id="PTHR36766">
    <property type="entry name" value="PLANT BROAD-SPECTRUM MILDEW RESISTANCE PROTEIN RPW8"/>
    <property type="match status" value="1"/>
</dbReference>
<dbReference type="OrthoDB" id="3052556at2759"/>
<organism evidence="2 3">
    <name type="scientific">Gymnopilus dilepis</name>
    <dbReference type="NCBI Taxonomy" id="231916"/>
    <lineage>
        <taxon>Eukaryota</taxon>
        <taxon>Fungi</taxon>
        <taxon>Dikarya</taxon>
        <taxon>Basidiomycota</taxon>
        <taxon>Agaricomycotina</taxon>
        <taxon>Agaricomycetes</taxon>
        <taxon>Agaricomycetidae</taxon>
        <taxon>Agaricales</taxon>
        <taxon>Agaricineae</taxon>
        <taxon>Hymenogastraceae</taxon>
        <taxon>Gymnopilus</taxon>
    </lineage>
</organism>
<name>A0A409VRM4_9AGAR</name>
<evidence type="ECO:0000313" key="3">
    <source>
        <dbReference type="Proteomes" id="UP000284706"/>
    </source>
</evidence>
<dbReference type="AlphaFoldDB" id="A0A409VRM4"/>
<gene>
    <name evidence="2" type="ORF">CVT26_001845</name>
</gene>
<reference evidence="2 3" key="1">
    <citation type="journal article" date="2018" name="Evol. Lett.">
        <title>Horizontal gene cluster transfer increased hallucinogenic mushroom diversity.</title>
        <authorList>
            <person name="Reynolds H.T."/>
            <person name="Vijayakumar V."/>
            <person name="Gluck-Thaler E."/>
            <person name="Korotkin H.B."/>
            <person name="Matheny P.B."/>
            <person name="Slot J.C."/>
        </authorList>
    </citation>
    <scope>NUCLEOTIDE SEQUENCE [LARGE SCALE GENOMIC DNA]</scope>
    <source>
        <strain evidence="2 3">SRW20</strain>
    </source>
</reference>
<dbReference type="Pfam" id="PF20703">
    <property type="entry name" value="nSTAND1"/>
    <property type="match status" value="1"/>
</dbReference>
<dbReference type="InterPro" id="IPR036537">
    <property type="entry name" value="Adaptor_Cbl_N_dom_sf"/>
</dbReference>
<proteinExistence type="predicted"/>
<dbReference type="InterPro" id="IPR027417">
    <property type="entry name" value="P-loop_NTPase"/>
</dbReference>
<dbReference type="Gene3D" id="1.20.930.20">
    <property type="entry name" value="Adaptor protein Cbl, N-terminal domain"/>
    <property type="match status" value="1"/>
</dbReference>
<evidence type="ECO:0000259" key="1">
    <source>
        <dbReference type="Pfam" id="PF20703"/>
    </source>
</evidence>
<dbReference type="Gene3D" id="3.40.50.300">
    <property type="entry name" value="P-loop containing nucleotide triphosphate hydrolases"/>
    <property type="match status" value="1"/>
</dbReference>
<dbReference type="SUPFAM" id="SSF52540">
    <property type="entry name" value="P-loop containing nucleoside triphosphate hydrolases"/>
    <property type="match status" value="1"/>
</dbReference>
<dbReference type="EMBL" id="NHYE01005585">
    <property type="protein sequence ID" value="PPQ68908.1"/>
    <property type="molecule type" value="Genomic_DNA"/>
</dbReference>
<feature type="domain" description="Novel STAND NTPase 1" evidence="1">
    <location>
        <begin position="260"/>
        <end position="404"/>
    </location>
</feature>
<dbReference type="Proteomes" id="UP000284706">
    <property type="component" value="Unassembled WGS sequence"/>
</dbReference>
<accession>A0A409VRM4</accession>
<comment type="caution">
    <text evidence="2">The sequence shown here is derived from an EMBL/GenBank/DDBJ whole genome shotgun (WGS) entry which is preliminary data.</text>
</comment>
<dbReference type="GO" id="GO:0007166">
    <property type="term" value="P:cell surface receptor signaling pathway"/>
    <property type="evidence" value="ECO:0007669"/>
    <property type="project" value="InterPro"/>
</dbReference>
<dbReference type="Gene3D" id="1.25.40.10">
    <property type="entry name" value="Tetratricopeptide repeat domain"/>
    <property type="match status" value="1"/>
</dbReference>
<dbReference type="InterPro" id="IPR059179">
    <property type="entry name" value="MLKL-like_MCAfunc"/>
</dbReference>
<dbReference type="InterPro" id="IPR049052">
    <property type="entry name" value="nSTAND1"/>
</dbReference>
<dbReference type="InterPro" id="IPR011990">
    <property type="entry name" value="TPR-like_helical_dom_sf"/>
</dbReference>
<dbReference type="InParanoid" id="A0A409VRM4"/>
<sequence length="971" mass="108342">MSAGCFSWCPLKKPRRFKKPVEANSNEESSKDNEGAVPTVAQYAVASGKEVLTILESAAGVIPVPLLQEAIGVALKIIEVCEEGAAVERKVKELQDRVGHLMIVVVENVTKTDGESQEANKQVAKHLEMDIQALLSTLGTIRKDLVEISDQNRWVIAFYKDLNTSTLEACMSRLSVALEKFKLSNDLHNSDLLLELHNRLGKMSHKVNDVSRDMQHVVDKVDRIDDKLEEFHVLVSKSKRSATMLPSSGIDRQQMPLKPEVFYGRDQLVEEIAQMLVNEETSRVCLLGPGGMGKTSISLAVVETPLVQGHFALRSPVWIPCVGATSASLLLETLYVQLQIPGDKKPTLDKIIDELSARTDPCLIVLDNFETPWNIPGETQRSVGDILRQLAQLKHIAMLVTMRGSYPPCDKAIKWQSKNILPTDEEACLRIFHTIHPDSQGDPDVSRLLASLGHMPFAVTLMANLGKEVHWTAQDLLEAWLESGPDLLSDNPEQSMSRSIGLSVDSELVKQNPNAVLLLSILSLLPAGTTVENLRWWAPGLKKAAIASAISTLSKVALLIQFERQESGPPTIFVIPVVQSFMQHQNRVSDVLRGQIHSSCCDYVLEHACRLDDPAFRTKSKAIAVEDTNIHAILFDMPTATQNLVTCDKTMEALIAFCWYRCDTKATLEIVERTLAIAQAKGVERYVAVTTWCLGKSYHQVASYRRAYETLLKAYELFNSLPSMDHMYREFACRCGTELVDAARFVIPREEVVSLAREVEARCATLGNDLIHGRCLTFLGVALQEAQRRQEALGPLGQARALLTAVGNAHHLSQTLQVIARCHYYDMRLSEALEAIEEGWKQAELSDIPFYQAFVSVDFGMILYNLNRDAEAWTQIEIAFMKGSQSGDEHSIVLALDHLGYGYLRRGDYRNALKAYEAASEKWGDTNEVKSEKYCKENIDKIREKQRNPQAVIGFRRPGIDHDDTLFYPPS</sequence>
<dbReference type="PANTHER" id="PTHR36766:SF30">
    <property type="entry name" value="TIR-NBS TYPE DISEASE RESISTANCE PROTEIN-RELATED"/>
    <property type="match status" value="1"/>
</dbReference>
<protein>
    <recommendedName>
        <fullName evidence="1">Novel STAND NTPase 1 domain-containing protein</fullName>
    </recommendedName>
</protein>
<dbReference type="SUPFAM" id="SSF48452">
    <property type="entry name" value="TPR-like"/>
    <property type="match status" value="1"/>
</dbReference>
<keyword evidence="3" id="KW-1185">Reference proteome</keyword>